<dbReference type="PROSITE" id="PS00108">
    <property type="entry name" value="PROTEIN_KINASE_ST"/>
    <property type="match status" value="1"/>
</dbReference>
<dbReference type="InterPro" id="IPR011009">
    <property type="entry name" value="Kinase-like_dom_sf"/>
</dbReference>
<evidence type="ECO:0000256" key="7">
    <source>
        <dbReference type="ARBA" id="ARBA00022777"/>
    </source>
</evidence>
<evidence type="ECO:0000313" key="12">
    <source>
        <dbReference type="EMBL" id="VWO94287.1"/>
    </source>
</evidence>
<evidence type="ECO:0000256" key="4">
    <source>
        <dbReference type="ARBA" id="ARBA00022679"/>
    </source>
</evidence>
<keyword evidence="2" id="KW-0723">Serine/threonine-protein kinase</keyword>
<keyword evidence="4" id="KW-0808">Transferase</keyword>
<evidence type="ECO:0000256" key="5">
    <source>
        <dbReference type="ARBA" id="ARBA00022737"/>
    </source>
</evidence>
<evidence type="ECO:0000259" key="11">
    <source>
        <dbReference type="PROSITE" id="PS50011"/>
    </source>
</evidence>
<feature type="domain" description="Protein kinase" evidence="11">
    <location>
        <begin position="25"/>
        <end position="317"/>
    </location>
</feature>
<proteinExistence type="predicted"/>
<protein>
    <recommendedName>
        <fullName evidence="1">non-specific serine/threonine protein kinase</fullName>
        <ecNumber evidence="1">2.7.11.1</ecNumber>
    </recommendedName>
</protein>
<dbReference type="InterPro" id="IPR045162">
    <property type="entry name" value="Vps15-like"/>
</dbReference>
<keyword evidence="6" id="KW-0547">Nucleotide-binding</keyword>
<keyword evidence="8" id="KW-0067">ATP-binding</keyword>
<dbReference type="SMART" id="SM00220">
    <property type="entry name" value="S_TKc"/>
    <property type="match status" value="1"/>
</dbReference>
<evidence type="ECO:0000256" key="8">
    <source>
        <dbReference type="ARBA" id="ARBA00022840"/>
    </source>
</evidence>
<reference evidence="12" key="1">
    <citation type="submission" date="2019-10" db="EMBL/GenBank/DDBJ databases">
        <authorList>
            <person name="Nor Muhammad N."/>
        </authorList>
    </citation>
    <scope>NUCLEOTIDE SEQUENCE</scope>
</reference>
<dbReference type="GO" id="GO:0006623">
    <property type="term" value="P:protein targeting to vacuole"/>
    <property type="evidence" value="ECO:0007669"/>
    <property type="project" value="TreeGrafter"/>
</dbReference>
<dbReference type="PANTHER" id="PTHR17583:SF0">
    <property type="entry name" value="PHOSPHOINOSITIDE 3-KINASE REGULATORY SUBUNIT 4"/>
    <property type="match status" value="1"/>
</dbReference>
<dbReference type="SUPFAM" id="SSF48371">
    <property type="entry name" value="ARM repeat"/>
    <property type="match status" value="1"/>
</dbReference>
<dbReference type="GO" id="GO:0016236">
    <property type="term" value="P:macroautophagy"/>
    <property type="evidence" value="ECO:0007669"/>
    <property type="project" value="InterPro"/>
</dbReference>
<evidence type="ECO:0000256" key="9">
    <source>
        <dbReference type="PROSITE-ProRule" id="PRU00103"/>
    </source>
</evidence>
<dbReference type="GO" id="GO:0005524">
    <property type="term" value="F:ATP binding"/>
    <property type="evidence" value="ECO:0007669"/>
    <property type="project" value="UniProtKB-KW"/>
</dbReference>
<dbReference type="EC" id="2.7.11.1" evidence="1"/>
<dbReference type="InterPro" id="IPR055231">
    <property type="entry name" value="2AA_helical"/>
</dbReference>
<keyword evidence="7" id="KW-0418">Kinase</keyword>
<evidence type="ECO:0000256" key="10">
    <source>
        <dbReference type="SAM" id="MobiDB-lite"/>
    </source>
</evidence>
<dbReference type="GO" id="GO:0045324">
    <property type="term" value="P:late endosome to vacuole transport"/>
    <property type="evidence" value="ECO:0007669"/>
    <property type="project" value="InterPro"/>
</dbReference>
<dbReference type="Pfam" id="PF22956">
    <property type="entry name" value="VPS15-like_hel"/>
    <property type="match status" value="1"/>
</dbReference>
<feature type="region of interest" description="Disordered" evidence="10">
    <location>
        <begin position="759"/>
        <end position="806"/>
    </location>
</feature>
<dbReference type="GO" id="GO:0005770">
    <property type="term" value="C:late endosome"/>
    <property type="evidence" value="ECO:0007669"/>
    <property type="project" value="TreeGrafter"/>
</dbReference>
<dbReference type="InterPro" id="IPR021133">
    <property type="entry name" value="HEAT_type_2"/>
</dbReference>
<dbReference type="CDD" id="cd13980">
    <property type="entry name" value="STKc_Vps15"/>
    <property type="match status" value="1"/>
</dbReference>
<evidence type="ECO:0000256" key="3">
    <source>
        <dbReference type="ARBA" id="ARBA00022574"/>
    </source>
</evidence>
<sequence>MGNAQSLTRTSGALDSFVAELGGDVVYERSLGSPRFLKTVKSRHKNGYLVVKIFIKPDPGLSLRKYHRRLKVEREALADIPNVYGYQSFVETDKAGYIIRQWVASNLYDRISTRPFLSLVEKKWIAFQILNALRDARNRKVSHGDIKSENILVTSWNWVYVADFASYKPTFLPLDDPSDFAFFFDTSGRRSCYIAPERFYTASENPEISAKKSRLALEDSEGRRDGRVTEAMDCFSVGCVIAELFLEGKPMFTLSELFKYREGELKVDTQLGAVEDEGVRQLIKQMIAMDPSARPTFDTLLHTSRGTVFPECFYSFLHNYVSTVNEVNSPSLFSATATPSTVPASATVPAHKAASTNATASVNLNGDMPNDPLPSDSDHRMERIWADYESVEPYLINDALEETVMDVKIDYVPQLISSRPFHDVLPVELNIPNRESKLHSAWSAGKRAAAEDGPALIILSLVCANIRNCYLPSSKVRALDVFLALSSHLTDEAKLDRMVPYIVDLLHDDVAIVRAAALRTLMQVLMLVTVITPSNAASVQSGHRSSAGLCRGFVLRQRLVLSALVCTRRMDALRDASSSLVYVRPPFQLSGGPQLHSVTMDEHVLHLSTDQVHALRDLLASVDLHSWPALRPVLQDLNITIPHISILLTPSPTPTPHVHSVLLPEDEDAISPVEYNVGGGHDGGADETQTETPASLLASPSHAGYACLQRPSSTHTTIPLPAAERLAPAQFVFALDSASAIVQAAVRTGQAGRRSVIPFSQQQPQGAAHPPPESQPLASPGQARQESPDEDGEPEMGEPQVGEPEVHDNDLRELRAFFGPVVLPVVPVLPPPPLPPCPRGGVAGHRPEVGYPFVPTVEEVERIEAEGLDGDLCFRGADEPQDGIRRKRWVTSKDASTRPDPHSKFILSYLTQGPDSDVKDPQCLSWVAGMKSVLHSMPWEHSDTAFSTDSLWSLVNRCQRAFALRGAVDFVSMLNLVQLSMKVDSMLKAWQASNIEIQARNKKLRGKNKHKREAIETPSVEGVYHRYLGDVAGIPAARTFRSWVATGYRDFKLVDRDWAVWRPAFLGEALSQQPPVPYFQVQRILLNTRSSAPPTAPPSSNSFHAPDSPLSGGEEFDELPETPSSQDAYLQAELANRITVSTLFNPLCKTNMRQPFPRPGPMREKWTANQRKYATQKARHPISLQDLREELQSTFYTRVLFEAQDESLLCLILGDMPAELRESLESTIDTCMGARSSQPLLRDLQSPDDLADFITVHFSHYMRMGVDGSDAPKCVHPWFLKRAGVGRTNHSQMTPYESKEMLDYFPEFDALCNALESDIFYEIACYAEELPGRKSSPCHPFAGFVLNFNVATKGHRDSKDLKLCLVLPIGTFKGVFPSCKITHFNLHYTGTRASLVCHSDREGLKWVGDKMGWCGNSYLDDEGRHQRSTSTADVA</sequence>
<dbReference type="Pfam" id="PF00069">
    <property type="entry name" value="Pkinase"/>
    <property type="match status" value="1"/>
</dbReference>
<organism evidence="12">
    <name type="scientific">Ganoderma boninense</name>
    <dbReference type="NCBI Taxonomy" id="34458"/>
    <lineage>
        <taxon>Eukaryota</taxon>
        <taxon>Fungi</taxon>
        <taxon>Dikarya</taxon>
        <taxon>Basidiomycota</taxon>
        <taxon>Agaricomycotina</taxon>
        <taxon>Agaricomycetes</taxon>
        <taxon>Polyporales</taxon>
        <taxon>Polyporaceae</taxon>
        <taxon>Ganoderma</taxon>
    </lineage>
</organism>
<dbReference type="Gene3D" id="1.10.510.10">
    <property type="entry name" value="Transferase(Phosphotransferase) domain 1"/>
    <property type="match status" value="1"/>
</dbReference>
<dbReference type="EMBL" id="LR723882">
    <property type="protein sequence ID" value="VWO94287.1"/>
    <property type="molecule type" value="Genomic_DNA"/>
</dbReference>
<accession>A0A5K1JSV6</accession>
<evidence type="ECO:0000256" key="6">
    <source>
        <dbReference type="ARBA" id="ARBA00022741"/>
    </source>
</evidence>
<dbReference type="PROSITE" id="PS50077">
    <property type="entry name" value="HEAT_REPEAT"/>
    <property type="match status" value="1"/>
</dbReference>
<dbReference type="GO" id="GO:0071561">
    <property type="term" value="C:nucleus-vacuole junction"/>
    <property type="evidence" value="ECO:0007669"/>
    <property type="project" value="TreeGrafter"/>
</dbReference>
<feature type="compositionally biased region" description="Low complexity" evidence="10">
    <location>
        <begin position="1089"/>
        <end position="1102"/>
    </location>
</feature>
<dbReference type="InterPro" id="IPR000719">
    <property type="entry name" value="Prot_kinase_dom"/>
</dbReference>
<dbReference type="FunFam" id="1.10.510.10:FF:000497">
    <property type="entry name" value="Phosphoinositide 3-kinase regulatory subunit"/>
    <property type="match status" value="1"/>
</dbReference>
<dbReference type="SUPFAM" id="SSF56112">
    <property type="entry name" value="Protein kinase-like (PK-like)"/>
    <property type="match status" value="1"/>
</dbReference>
<dbReference type="GO" id="GO:0034272">
    <property type="term" value="C:phosphatidylinositol 3-kinase complex, class III, type II"/>
    <property type="evidence" value="ECO:0007669"/>
    <property type="project" value="TreeGrafter"/>
</dbReference>
<evidence type="ECO:0000256" key="1">
    <source>
        <dbReference type="ARBA" id="ARBA00012513"/>
    </source>
</evidence>
<dbReference type="GO" id="GO:0034271">
    <property type="term" value="C:phosphatidylinositol 3-kinase complex, class III, type I"/>
    <property type="evidence" value="ECO:0007669"/>
    <property type="project" value="TreeGrafter"/>
</dbReference>
<dbReference type="PROSITE" id="PS50011">
    <property type="entry name" value="PROTEIN_KINASE_DOM"/>
    <property type="match status" value="1"/>
</dbReference>
<dbReference type="GO" id="GO:0004674">
    <property type="term" value="F:protein serine/threonine kinase activity"/>
    <property type="evidence" value="ECO:0007669"/>
    <property type="project" value="UniProtKB-KW"/>
</dbReference>
<keyword evidence="5" id="KW-0677">Repeat</keyword>
<dbReference type="InterPro" id="IPR008271">
    <property type="entry name" value="Ser/Thr_kinase_AS"/>
</dbReference>
<name>A0A5K1JSV6_9APHY</name>
<dbReference type="PANTHER" id="PTHR17583">
    <property type="entry name" value="PHOSPHOINOSITIDE 3-KINASE REGULATORY SUBUNIT 4"/>
    <property type="match status" value="1"/>
</dbReference>
<feature type="region of interest" description="Disordered" evidence="10">
    <location>
        <begin position="1089"/>
        <end position="1125"/>
    </location>
</feature>
<feature type="repeat" description="HEAT" evidence="9">
    <location>
        <begin position="498"/>
        <end position="529"/>
    </location>
</feature>
<keyword evidence="3" id="KW-0853">WD repeat</keyword>
<dbReference type="InterPro" id="IPR016024">
    <property type="entry name" value="ARM-type_fold"/>
</dbReference>
<evidence type="ECO:0000256" key="2">
    <source>
        <dbReference type="ARBA" id="ARBA00022527"/>
    </source>
</evidence>
<gene>
    <name evidence="12" type="primary">I1RMV6</name>
</gene>